<keyword evidence="3" id="KW-0238">DNA-binding</keyword>
<dbReference type="OrthoDB" id="1747771at2759"/>
<dbReference type="SMART" id="SM00066">
    <property type="entry name" value="GAL4"/>
    <property type="match status" value="1"/>
</dbReference>
<dbReference type="EMBL" id="JAPQKS010000003">
    <property type="protein sequence ID" value="KAJ5240239.1"/>
    <property type="molecule type" value="Genomic_DNA"/>
</dbReference>
<dbReference type="CDD" id="cd00067">
    <property type="entry name" value="GAL4"/>
    <property type="match status" value="1"/>
</dbReference>
<dbReference type="InterPro" id="IPR036864">
    <property type="entry name" value="Zn2-C6_fun-type_DNA-bd_sf"/>
</dbReference>
<feature type="region of interest" description="Disordered" evidence="6">
    <location>
        <begin position="69"/>
        <end position="101"/>
    </location>
</feature>
<dbReference type="PANTHER" id="PTHR43374:SF1">
    <property type="entry name" value="FLAVIN PRENYLTRANSFERASE PAD1, MITOCHONDRIAL"/>
    <property type="match status" value="1"/>
</dbReference>
<dbReference type="PANTHER" id="PTHR43374">
    <property type="entry name" value="FLAVIN PRENYLTRANSFERASE"/>
    <property type="match status" value="1"/>
</dbReference>
<evidence type="ECO:0000259" key="7">
    <source>
        <dbReference type="PROSITE" id="PS50048"/>
    </source>
</evidence>
<evidence type="ECO:0000313" key="9">
    <source>
        <dbReference type="Proteomes" id="UP001150941"/>
    </source>
</evidence>
<proteinExistence type="predicted"/>
<keyword evidence="2" id="KW-0805">Transcription regulation</keyword>
<dbReference type="RefSeq" id="XP_058333158.1">
    <property type="nucleotide sequence ID" value="XM_058474155.1"/>
</dbReference>
<evidence type="ECO:0000256" key="2">
    <source>
        <dbReference type="ARBA" id="ARBA00023015"/>
    </source>
</evidence>
<feature type="region of interest" description="Disordered" evidence="6">
    <location>
        <begin position="138"/>
        <end position="159"/>
    </location>
</feature>
<evidence type="ECO:0000256" key="4">
    <source>
        <dbReference type="ARBA" id="ARBA00023163"/>
    </source>
</evidence>
<accession>A0A9W9P9C5</accession>
<dbReference type="CDD" id="cd12148">
    <property type="entry name" value="fungal_TF_MHR"/>
    <property type="match status" value="1"/>
</dbReference>
<dbReference type="Gene3D" id="4.10.240.10">
    <property type="entry name" value="Zn(2)-C6 fungal-type DNA-binding domain"/>
    <property type="match status" value="1"/>
</dbReference>
<dbReference type="GO" id="GO:0008270">
    <property type="term" value="F:zinc ion binding"/>
    <property type="evidence" value="ECO:0007669"/>
    <property type="project" value="InterPro"/>
</dbReference>
<dbReference type="GeneID" id="83201458"/>
<protein>
    <recommendedName>
        <fullName evidence="7">Zn(2)-C6 fungal-type domain-containing protein</fullName>
    </recommendedName>
</protein>
<reference evidence="8" key="2">
    <citation type="journal article" date="2023" name="IMA Fungus">
        <title>Comparative genomic study of the Penicillium genus elucidates a diverse pangenome and 15 lateral gene transfer events.</title>
        <authorList>
            <person name="Petersen C."/>
            <person name="Sorensen T."/>
            <person name="Nielsen M.R."/>
            <person name="Sondergaard T.E."/>
            <person name="Sorensen J.L."/>
            <person name="Fitzpatrick D.A."/>
            <person name="Frisvad J.C."/>
            <person name="Nielsen K.L."/>
        </authorList>
    </citation>
    <scope>NUCLEOTIDE SEQUENCE</scope>
    <source>
        <strain evidence="8">IBT 19713</strain>
    </source>
</reference>
<organism evidence="8 9">
    <name type="scientific">Penicillium chermesinum</name>
    <dbReference type="NCBI Taxonomy" id="63820"/>
    <lineage>
        <taxon>Eukaryota</taxon>
        <taxon>Fungi</taxon>
        <taxon>Dikarya</taxon>
        <taxon>Ascomycota</taxon>
        <taxon>Pezizomycotina</taxon>
        <taxon>Eurotiomycetes</taxon>
        <taxon>Eurotiomycetidae</taxon>
        <taxon>Eurotiales</taxon>
        <taxon>Aspergillaceae</taxon>
        <taxon>Penicillium</taxon>
    </lineage>
</organism>
<dbReference type="GO" id="GO:0000981">
    <property type="term" value="F:DNA-binding transcription factor activity, RNA polymerase II-specific"/>
    <property type="evidence" value="ECO:0007669"/>
    <property type="project" value="InterPro"/>
</dbReference>
<comment type="caution">
    <text evidence="8">The sequence shown here is derived from an EMBL/GenBank/DDBJ whole genome shotgun (WGS) entry which is preliminary data.</text>
</comment>
<dbReference type="AlphaFoldDB" id="A0A9W9P9C5"/>
<dbReference type="InterPro" id="IPR001138">
    <property type="entry name" value="Zn2Cys6_DnaBD"/>
</dbReference>
<dbReference type="Pfam" id="PF00172">
    <property type="entry name" value="Zn_clus"/>
    <property type="match status" value="1"/>
</dbReference>
<dbReference type="InterPro" id="IPR004507">
    <property type="entry name" value="UbiX-like"/>
</dbReference>
<keyword evidence="4" id="KW-0804">Transcription</keyword>
<dbReference type="PROSITE" id="PS00463">
    <property type="entry name" value="ZN2_CY6_FUNGAL_1"/>
    <property type="match status" value="1"/>
</dbReference>
<feature type="region of interest" description="Disordered" evidence="6">
    <location>
        <begin position="643"/>
        <end position="673"/>
    </location>
</feature>
<dbReference type="SUPFAM" id="SSF57701">
    <property type="entry name" value="Zn2/Cys6 DNA-binding domain"/>
    <property type="match status" value="1"/>
</dbReference>
<reference evidence="8" key="1">
    <citation type="submission" date="2022-11" db="EMBL/GenBank/DDBJ databases">
        <authorList>
            <person name="Petersen C."/>
        </authorList>
    </citation>
    <scope>NUCLEOTIDE SEQUENCE</scope>
    <source>
        <strain evidence="8">IBT 19713</strain>
    </source>
</reference>
<keyword evidence="1" id="KW-0479">Metal-binding</keyword>
<evidence type="ECO:0000256" key="3">
    <source>
        <dbReference type="ARBA" id="ARBA00023125"/>
    </source>
</evidence>
<dbReference type="Pfam" id="PF04082">
    <property type="entry name" value="Fungal_trans"/>
    <property type="match status" value="1"/>
</dbReference>
<evidence type="ECO:0000313" key="8">
    <source>
        <dbReference type="EMBL" id="KAJ5240239.1"/>
    </source>
</evidence>
<feature type="compositionally biased region" description="Basic and acidic residues" evidence="6">
    <location>
        <begin position="142"/>
        <end position="153"/>
    </location>
</feature>
<dbReference type="GO" id="GO:0003677">
    <property type="term" value="F:DNA binding"/>
    <property type="evidence" value="ECO:0007669"/>
    <property type="project" value="UniProtKB-KW"/>
</dbReference>
<evidence type="ECO:0000256" key="5">
    <source>
        <dbReference type="ARBA" id="ARBA00023242"/>
    </source>
</evidence>
<keyword evidence="9" id="KW-1185">Reference proteome</keyword>
<dbReference type="PROSITE" id="PS50048">
    <property type="entry name" value="ZN2_CY6_FUNGAL_2"/>
    <property type="match status" value="1"/>
</dbReference>
<dbReference type="GO" id="GO:0016831">
    <property type="term" value="F:carboxy-lyase activity"/>
    <property type="evidence" value="ECO:0007669"/>
    <property type="project" value="TreeGrafter"/>
</dbReference>
<dbReference type="Proteomes" id="UP001150941">
    <property type="component" value="Unassembled WGS sequence"/>
</dbReference>
<name>A0A9W9P9C5_9EURO</name>
<gene>
    <name evidence="8" type="ORF">N7468_004858</name>
</gene>
<feature type="domain" description="Zn(2)-C6 fungal-type" evidence="7">
    <location>
        <begin position="15"/>
        <end position="44"/>
    </location>
</feature>
<sequence>MPTYPIRRRPRECKTCLPCRASKVRCDRNVPCGNCVKRNFTCSYGRPPSTKYPIPSVAPSYTSAQSSLHSPAFPNSCPAPPHEGSYAIDNASGASDDADPDLPEVIDISQDEWDEINGKMAAMEQIIGSLHGLFQKHSARRRGVDESERKSSTRSEGVYGSNAMRTGAVHLGSRSALVDILDKSKESAETALALPQEDILAELALGNESVAYPFVDLWSSDPYTFNIAGVCAVLPDDDQCRRFLKWYIDIGVILYPVLDNTDDLVRKTNRLLLGRQRAGGVYKPEADGLVKPFGLDLPFLSLLFAILALGCQLSDLPGRDRELTSWVYVSCAYQCLRMLNYVSQPTLEVIQILLIISNVLSYNMNAGASYTLLGMTERICLTLGLHVESKDLTFPDQALRQRTWWTMAFQNSHFSLAYDRPSITMISQPEIPYRPISMPGNRTYFETICRVVSLSLELLRSRMDQGSSHHPQIREIRGWKLQIQQIRQDAAPHLQHRDHCHSLAQHIERTELRLHSSYLLSVLCRVSLDPHAHLDDHRRAVIREDCIAGLMETVDAFVELHEINSHCSRSWISLQRSIASAFLLVANDDSQQTWSLIDRLEKVLADHVFADGVSEHNSRTDSAKHLSSSLLALREIRDAFRSRKAPPAPTSQQPFSPVNLPSPPSIDTDPSLPPNLVTVGGSIALEEWDMRNILGRVSDVMLFPSMSGQNSAV</sequence>
<evidence type="ECO:0000256" key="1">
    <source>
        <dbReference type="ARBA" id="ARBA00022723"/>
    </source>
</evidence>
<dbReference type="InterPro" id="IPR007219">
    <property type="entry name" value="XnlR_reg_dom"/>
</dbReference>
<keyword evidence="5" id="KW-0539">Nucleus</keyword>
<evidence type="ECO:0000256" key="6">
    <source>
        <dbReference type="SAM" id="MobiDB-lite"/>
    </source>
</evidence>
<dbReference type="GO" id="GO:0006351">
    <property type="term" value="P:DNA-templated transcription"/>
    <property type="evidence" value="ECO:0007669"/>
    <property type="project" value="InterPro"/>
</dbReference>